<feature type="non-terminal residue" evidence="1">
    <location>
        <position position="1"/>
    </location>
</feature>
<dbReference type="AlphaFoldDB" id="A0A9N9P235"/>
<name>A0A9N9P235_9GLOM</name>
<dbReference type="EMBL" id="CAJVPZ010065452">
    <property type="protein sequence ID" value="CAG8795287.1"/>
    <property type="molecule type" value="Genomic_DNA"/>
</dbReference>
<comment type="caution">
    <text evidence="1">The sequence shown here is derived from an EMBL/GenBank/DDBJ whole genome shotgun (WGS) entry which is preliminary data.</text>
</comment>
<accession>A0A9N9P235</accession>
<dbReference type="Proteomes" id="UP000789396">
    <property type="component" value="Unassembled WGS sequence"/>
</dbReference>
<dbReference type="OrthoDB" id="2405214at2759"/>
<reference evidence="1" key="1">
    <citation type="submission" date="2021-06" db="EMBL/GenBank/DDBJ databases">
        <authorList>
            <person name="Kallberg Y."/>
            <person name="Tangrot J."/>
            <person name="Rosling A."/>
        </authorList>
    </citation>
    <scope>NUCLEOTIDE SEQUENCE</scope>
    <source>
        <strain evidence="1">IN212</strain>
    </source>
</reference>
<evidence type="ECO:0000313" key="1">
    <source>
        <dbReference type="EMBL" id="CAG8795287.1"/>
    </source>
</evidence>
<proteinExistence type="predicted"/>
<organism evidence="1 2">
    <name type="scientific">Racocetra fulgida</name>
    <dbReference type="NCBI Taxonomy" id="60492"/>
    <lineage>
        <taxon>Eukaryota</taxon>
        <taxon>Fungi</taxon>
        <taxon>Fungi incertae sedis</taxon>
        <taxon>Mucoromycota</taxon>
        <taxon>Glomeromycotina</taxon>
        <taxon>Glomeromycetes</taxon>
        <taxon>Diversisporales</taxon>
        <taxon>Gigasporaceae</taxon>
        <taxon>Racocetra</taxon>
    </lineage>
</organism>
<sequence length="118" mass="13909">LIKLKRNFDKSQIESHVSNSKCIKNKGLQDLRKFFCPQDPQDKPLHKWYLCSFLYEEKHFKYIKRAGGFTIFGKALPVKKVAQELFLCKFTEKTNFSYSKLNSNQSKRLNNKLSARSK</sequence>
<evidence type="ECO:0000313" key="2">
    <source>
        <dbReference type="Proteomes" id="UP000789396"/>
    </source>
</evidence>
<gene>
    <name evidence="1" type="ORF">RFULGI_LOCUS17164</name>
</gene>
<keyword evidence="2" id="KW-1185">Reference proteome</keyword>
<protein>
    <submittedName>
        <fullName evidence="1">32_t:CDS:1</fullName>
    </submittedName>
</protein>